<accession>F5YIN9</accession>
<dbReference type="Proteomes" id="UP000009223">
    <property type="component" value="Chromosome"/>
</dbReference>
<dbReference type="AlphaFoldDB" id="F5YIN9"/>
<organism evidence="1 2">
    <name type="scientific">Treponema primitia (strain ATCC BAA-887 / DSM 12427 / ZAS-2)</name>
    <dbReference type="NCBI Taxonomy" id="545694"/>
    <lineage>
        <taxon>Bacteria</taxon>
        <taxon>Pseudomonadati</taxon>
        <taxon>Spirochaetota</taxon>
        <taxon>Spirochaetia</taxon>
        <taxon>Spirochaetales</taxon>
        <taxon>Treponemataceae</taxon>
        <taxon>Treponema</taxon>
    </lineage>
</organism>
<reference evidence="2" key="1">
    <citation type="submission" date="2009-12" db="EMBL/GenBank/DDBJ databases">
        <title>Complete sequence of Treponema primitia strain ZAS-2.</title>
        <authorList>
            <person name="Tetu S.G."/>
            <person name="Matson E."/>
            <person name="Ren Q."/>
            <person name="Seshadri R."/>
            <person name="Elbourne L."/>
            <person name="Hassan K.A."/>
            <person name="Durkin A."/>
            <person name="Radune D."/>
            <person name="Mohamoud Y."/>
            <person name="Shay R."/>
            <person name="Jin S."/>
            <person name="Zhang X."/>
            <person name="Lucey K."/>
            <person name="Ballor N.R."/>
            <person name="Ottesen E."/>
            <person name="Rosenthal R."/>
            <person name="Allen A."/>
            <person name="Leadbetter J.R."/>
            <person name="Paulsen I.T."/>
        </authorList>
    </citation>
    <scope>NUCLEOTIDE SEQUENCE [LARGE SCALE GENOMIC DNA]</scope>
    <source>
        <strain evidence="2">ATCC BAA-887 / DSM 12427 / ZAS-2</strain>
    </source>
</reference>
<keyword evidence="2" id="KW-1185">Reference proteome</keyword>
<sequence length="121" mass="13248">MLKKYYCPRPGLSELFEKLTRKSRKFAVYSDYPLVAERLRALGLNTEDCGLLYGPENFGAQKPAARPFLSIAEAMGISPGEILVVGDREDTDGAGAAAAGMGFIRIKTDKDWELFQSPSQG</sequence>
<dbReference type="eggNOG" id="ENOG5030JGC">
    <property type="taxonomic scope" value="Bacteria"/>
</dbReference>
<gene>
    <name evidence="1" type="ordered locus">TREPR_0858</name>
</gene>
<evidence type="ECO:0000313" key="1">
    <source>
        <dbReference type="EMBL" id="AEF83819.1"/>
    </source>
</evidence>
<keyword evidence="1" id="KW-0378">Hydrolase</keyword>
<dbReference type="GO" id="GO:0016787">
    <property type="term" value="F:hydrolase activity"/>
    <property type="evidence" value="ECO:0007669"/>
    <property type="project" value="UniProtKB-KW"/>
</dbReference>
<dbReference type="InterPro" id="IPR023214">
    <property type="entry name" value="HAD_sf"/>
</dbReference>
<protein>
    <submittedName>
        <fullName evidence="1">Hydrolase</fullName>
    </submittedName>
</protein>
<dbReference type="EMBL" id="CP001843">
    <property type="protein sequence ID" value="AEF83819.1"/>
    <property type="molecule type" value="Genomic_DNA"/>
</dbReference>
<dbReference type="SUPFAM" id="SSF56784">
    <property type="entry name" value="HAD-like"/>
    <property type="match status" value="1"/>
</dbReference>
<dbReference type="STRING" id="545694.TREPR_0858"/>
<reference evidence="1 2" key="2">
    <citation type="journal article" date="2011" name="ISME J.">
        <title>RNA-seq reveals cooperative metabolic interactions between two termite-gut spirochete species in co-culture.</title>
        <authorList>
            <person name="Rosenthal A.Z."/>
            <person name="Matson E.G."/>
            <person name="Eldar A."/>
            <person name="Leadbetter J.R."/>
        </authorList>
    </citation>
    <scope>NUCLEOTIDE SEQUENCE [LARGE SCALE GENOMIC DNA]</scope>
    <source>
        <strain evidence="2">ATCC BAA-887 / DSM 12427 / ZAS-2</strain>
    </source>
</reference>
<dbReference type="Gene3D" id="3.40.50.1000">
    <property type="entry name" value="HAD superfamily/HAD-like"/>
    <property type="match status" value="1"/>
</dbReference>
<dbReference type="Pfam" id="PF00702">
    <property type="entry name" value="Hydrolase"/>
    <property type="match status" value="1"/>
</dbReference>
<name>F5YIN9_TREPZ</name>
<dbReference type="CDD" id="cd01427">
    <property type="entry name" value="HAD_like"/>
    <property type="match status" value="1"/>
</dbReference>
<evidence type="ECO:0000313" key="2">
    <source>
        <dbReference type="Proteomes" id="UP000009223"/>
    </source>
</evidence>
<proteinExistence type="predicted"/>
<dbReference type="KEGG" id="tpi:TREPR_0858"/>
<dbReference type="HOGENOM" id="CLU_2037041_0_0_12"/>
<dbReference type="InterPro" id="IPR036412">
    <property type="entry name" value="HAD-like_sf"/>
</dbReference>